<dbReference type="EMBL" id="OIVN01002302">
    <property type="protein sequence ID" value="SPD02424.1"/>
    <property type="molecule type" value="Genomic_DNA"/>
</dbReference>
<sequence length="124" mass="13513">MCLHLPRTLISSLLQLPYPGCQPTHKLLRTSPLAAHPLQLLQSPPSNQELQNVCVIIGRVHSQALCHVGEVLEQSWVPPVVHQVSGHGDILPHHVGDGHHCSRGIQLEKLLDDLGVSVLVPLLV</sequence>
<proteinExistence type="predicted"/>
<reference evidence="1" key="1">
    <citation type="submission" date="2018-02" db="EMBL/GenBank/DDBJ databases">
        <authorList>
            <person name="Cohen D.B."/>
            <person name="Kent A.D."/>
        </authorList>
    </citation>
    <scope>NUCLEOTIDE SEQUENCE</scope>
</reference>
<evidence type="ECO:0000313" key="1">
    <source>
        <dbReference type="EMBL" id="SPD02424.1"/>
    </source>
</evidence>
<protein>
    <submittedName>
        <fullName evidence="1">Uncharacterized protein</fullName>
    </submittedName>
</protein>
<name>A0A2N9GT26_FAGSY</name>
<organism evidence="1">
    <name type="scientific">Fagus sylvatica</name>
    <name type="common">Beechnut</name>
    <dbReference type="NCBI Taxonomy" id="28930"/>
    <lineage>
        <taxon>Eukaryota</taxon>
        <taxon>Viridiplantae</taxon>
        <taxon>Streptophyta</taxon>
        <taxon>Embryophyta</taxon>
        <taxon>Tracheophyta</taxon>
        <taxon>Spermatophyta</taxon>
        <taxon>Magnoliopsida</taxon>
        <taxon>eudicotyledons</taxon>
        <taxon>Gunneridae</taxon>
        <taxon>Pentapetalae</taxon>
        <taxon>rosids</taxon>
        <taxon>fabids</taxon>
        <taxon>Fagales</taxon>
        <taxon>Fagaceae</taxon>
        <taxon>Fagus</taxon>
    </lineage>
</organism>
<gene>
    <name evidence="1" type="ORF">FSB_LOCUS30306</name>
</gene>
<dbReference type="AlphaFoldDB" id="A0A2N9GT26"/>
<accession>A0A2N9GT26</accession>